<name>A0A812WMM2_9DINO</name>
<gene>
    <name evidence="1" type="ORF">SNEC2469_LOCUS19942</name>
</gene>
<accession>A0A812WMM2</accession>
<organism evidence="1 2">
    <name type="scientific">Symbiodinium necroappetens</name>
    <dbReference type="NCBI Taxonomy" id="1628268"/>
    <lineage>
        <taxon>Eukaryota</taxon>
        <taxon>Sar</taxon>
        <taxon>Alveolata</taxon>
        <taxon>Dinophyceae</taxon>
        <taxon>Suessiales</taxon>
        <taxon>Symbiodiniaceae</taxon>
        <taxon>Symbiodinium</taxon>
    </lineage>
</organism>
<dbReference type="EMBL" id="CAJNJA010034402">
    <property type="protein sequence ID" value="CAE7692321.1"/>
    <property type="molecule type" value="Genomic_DNA"/>
</dbReference>
<proteinExistence type="predicted"/>
<reference evidence="1" key="1">
    <citation type="submission" date="2021-02" db="EMBL/GenBank/DDBJ databases">
        <authorList>
            <person name="Dougan E. K."/>
            <person name="Rhodes N."/>
            <person name="Thang M."/>
            <person name="Chan C."/>
        </authorList>
    </citation>
    <scope>NUCLEOTIDE SEQUENCE</scope>
</reference>
<dbReference type="AlphaFoldDB" id="A0A812WMM2"/>
<protein>
    <submittedName>
        <fullName evidence="1">Uncharacterized protein</fullName>
    </submittedName>
</protein>
<evidence type="ECO:0000313" key="1">
    <source>
        <dbReference type="EMBL" id="CAE7692321.1"/>
    </source>
</evidence>
<evidence type="ECO:0000313" key="2">
    <source>
        <dbReference type="Proteomes" id="UP000601435"/>
    </source>
</evidence>
<comment type="caution">
    <text evidence="1">The sequence shown here is derived from an EMBL/GenBank/DDBJ whole genome shotgun (WGS) entry which is preliminary data.</text>
</comment>
<keyword evidence="2" id="KW-1185">Reference proteome</keyword>
<dbReference type="Proteomes" id="UP000601435">
    <property type="component" value="Unassembled WGS sequence"/>
</dbReference>
<sequence length="214" mass="22602">MAHDGRSGCTARFDHDGRSGCTARVASATGDIGVAAAHTRQRGLELESAARLGARLRFRPCEGHVSKQALPRAGVALPRPGILPKPSHFPGQGCLAVEVRQECKENLHDSAARDCGALRAQLVGLSRPASSLSMMESWLLPASTSEGLQKTTACCKMLRQPLVHDGAGGSKVLTTTQVFTSPTLNQWAHQCEDASGQCRCKSCCQAALLTGSQL</sequence>